<feature type="compositionally biased region" description="Basic and acidic residues" evidence="10">
    <location>
        <begin position="93"/>
        <end position="102"/>
    </location>
</feature>
<evidence type="ECO:0000256" key="10">
    <source>
        <dbReference type="SAM" id="MobiDB-lite"/>
    </source>
</evidence>
<dbReference type="GO" id="GO:0000956">
    <property type="term" value="P:nuclear-transcribed mRNA catabolic process"/>
    <property type="evidence" value="ECO:0007669"/>
    <property type="project" value="UniProtKB-UniRule"/>
</dbReference>
<proteinExistence type="inferred from homology"/>
<dbReference type="Gene3D" id="2.30.30.100">
    <property type="match status" value="1"/>
</dbReference>
<dbReference type="Proteomes" id="UP000790833">
    <property type="component" value="Unassembled WGS sequence"/>
</dbReference>
<dbReference type="InterPro" id="IPR001163">
    <property type="entry name" value="Sm_dom_euk/arc"/>
</dbReference>
<dbReference type="GO" id="GO:0005681">
    <property type="term" value="C:spliceosomal complex"/>
    <property type="evidence" value="ECO:0007669"/>
    <property type="project" value="UniProtKB-UniRule"/>
</dbReference>
<evidence type="ECO:0000256" key="3">
    <source>
        <dbReference type="ARBA" id="ARBA00022664"/>
    </source>
</evidence>
<keyword evidence="13" id="KW-1185">Reference proteome</keyword>
<gene>
    <name evidence="9 12" type="primary">LSM4</name>
    <name evidence="12" type="ORF">KQ657_002738</name>
</gene>
<dbReference type="AlphaFoldDB" id="A0A9P7V5V5"/>
<evidence type="ECO:0000313" key="12">
    <source>
        <dbReference type="EMBL" id="KAG7191773.1"/>
    </source>
</evidence>
<feature type="region of interest" description="Disordered" evidence="10">
    <location>
        <begin position="76"/>
        <end position="150"/>
    </location>
</feature>
<comment type="subunit">
    <text evidence="9">LSm subunits form a heteromer with a doughnut shape.</text>
</comment>
<protein>
    <recommendedName>
        <fullName evidence="9">LSM complex subunit LSM4</fullName>
    </recommendedName>
</protein>
<organism evidence="12 13">
    <name type="scientific">Scheffersomyces spartinae</name>
    <dbReference type="NCBI Taxonomy" id="45513"/>
    <lineage>
        <taxon>Eukaryota</taxon>
        <taxon>Fungi</taxon>
        <taxon>Dikarya</taxon>
        <taxon>Ascomycota</taxon>
        <taxon>Saccharomycotina</taxon>
        <taxon>Pichiomycetes</taxon>
        <taxon>Debaryomycetaceae</taxon>
        <taxon>Scheffersomyces</taxon>
    </lineage>
</organism>
<keyword evidence="5 9" id="KW-0694">RNA-binding</keyword>
<evidence type="ECO:0000259" key="11">
    <source>
        <dbReference type="PROSITE" id="PS52002"/>
    </source>
</evidence>
<dbReference type="GeneID" id="66116112"/>
<dbReference type="SUPFAM" id="SSF50182">
    <property type="entry name" value="Sm-like ribonucleoproteins"/>
    <property type="match status" value="1"/>
</dbReference>
<evidence type="ECO:0000256" key="1">
    <source>
        <dbReference type="ARBA" id="ARBA00004123"/>
    </source>
</evidence>
<evidence type="ECO:0000256" key="2">
    <source>
        <dbReference type="ARBA" id="ARBA00006850"/>
    </source>
</evidence>
<dbReference type="GO" id="GO:0097525">
    <property type="term" value="C:spliceosomal snRNP complex"/>
    <property type="evidence" value="ECO:0007669"/>
    <property type="project" value="UniProtKB-ARBA"/>
</dbReference>
<comment type="caution">
    <text evidence="12">The sequence shown here is derived from an EMBL/GenBank/DDBJ whole genome shotgun (WGS) entry which is preliminary data.</text>
</comment>
<dbReference type="GO" id="GO:0000398">
    <property type="term" value="P:mRNA splicing, via spliceosome"/>
    <property type="evidence" value="ECO:0007669"/>
    <property type="project" value="InterPro"/>
</dbReference>
<evidence type="ECO:0000256" key="5">
    <source>
        <dbReference type="ARBA" id="ARBA00022884"/>
    </source>
</evidence>
<dbReference type="InterPro" id="IPR010920">
    <property type="entry name" value="LSM_dom_sf"/>
</dbReference>
<keyword evidence="4 9" id="KW-0747">Spliceosome</keyword>
<evidence type="ECO:0000256" key="6">
    <source>
        <dbReference type="ARBA" id="ARBA00023187"/>
    </source>
</evidence>
<dbReference type="CDD" id="cd01723">
    <property type="entry name" value="LSm4"/>
    <property type="match status" value="1"/>
</dbReference>
<comment type="function">
    <text evidence="9">Binds specifically to the 3'-terminal U-tract of U6 snRNA.</text>
</comment>
<dbReference type="OrthoDB" id="747253at2759"/>
<dbReference type="PANTHER" id="PTHR23338">
    <property type="entry name" value="SMALL NUCLEAR RIBONUCLEOPROTEIN SM"/>
    <property type="match status" value="1"/>
</dbReference>
<comment type="subcellular location">
    <subcellularLocation>
        <location evidence="1 9">Nucleus</location>
    </subcellularLocation>
</comment>
<evidence type="ECO:0000256" key="8">
    <source>
        <dbReference type="ARBA" id="ARBA00023274"/>
    </source>
</evidence>
<evidence type="ECO:0000256" key="9">
    <source>
        <dbReference type="RuleBase" id="RU365049"/>
    </source>
</evidence>
<feature type="domain" description="Sm" evidence="11">
    <location>
        <begin position="1"/>
        <end position="68"/>
    </location>
</feature>
<keyword evidence="7 9" id="KW-0539">Nucleus</keyword>
<dbReference type="InterPro" id="IPR027141">
    <property type="entry name" value="LSm4/Sm_D1/D3"/>
</dbReference>
<keyword evidence="3 9" id="KW-0507">mRNA processing</keyword>
<dbReference type="Pfam" id="PF01423">
    <property type="entry name" value="LSM"/>
    <property type="match status" value="1"/>
</dbReference>
<feature type="compositionally biased region" description="Low complexity" evidence="10">
    <location>
        <begin position="109"/>
        <end position="126"/>
    </location>
</feature>
<dbReference type="SMART" id="SM00651">
    <property type="entry name" value="Sm"/>
    <property type="match status" value="1"/>
</dbReference>
<keyword evidence="8 9" id="KW-0687">Ribonucleoprotein</keyword>
<dbReference type="InterPro" id="IPR034101">
    <property type="entry name" value="Lsm4"/>
</dbReference>
<accession>A0A9P7V5V5</accession>
<dbReference type="GO" id="GO:0003723">
    <property type="term" value="F:RNA binding"/>
    <property type="evidence" value="ECO:0007669"/>
    <property type="project" value="UniProtKB-KW"/>
</dbReference>
<reference evidence="12" key="1">
    <citation type="submission" date="2021-03" db="EMBL/GenBank/DDBJ databases">
        <authorList>
            <person name="Palmer J.M."/>
        </authorList>
    </citation>
    <scope>NUCLEOTIDE SEQUENCE</scope>
    <source>
        <strain evidence="12">ARV_011</strain>
    </source>
</reference>
<comment type="similarity">
    <text evidence="2 9">Belongs to the snRNP Sm proteins family.</text>
</comment>
<evidence type="ECO:0000313" key="13">
    <source>
        <dbReference type="Proteomes" id="UP000790833"/>
    </source>
</evidence>
<sequence>MSAKTKQILIELKNGETLNGDLVNCDSWMNMTLSNVVQTSSLGNKFLQIPEIYVRGNHIKFMRIPDEIMDYAKEQQQLNQEQRNRNFNKRRPNFRDTRERRQSQGRGGYNSNNNNNSNNNSSHSNNNGGGNNSGRRNQSGNFHRGVPQSQ</sequence>
<dbReference type="InterPro" id="IPR047575">
    <property type="entry name" value="Sm"/>
</dbReference>
<dbReference type="PROSITE" id="PS52002">
    <property type="entry name" value="SM"/>
    <property type="match status" value="1"/>
</dbReference>
<keyword evidence="6 9" id="KW-0508">mRNA splicing</keyword>
<evidence type="ECO:0000256" key="4">
    <source>
        <dbReference type="ARBA" id="ARBA00022728"/>
    </source>
</evidence>
<evidence type="ECO:0000256" key="7">
    <source>
        <dbReference type="ARBA" id="ARBA00023242"/>
    </source>
</evidence>
<name>A0A9P7V5V5_9ASCO</name>
<dbReference type="EMBL" id="JAHMUF010000023">
    <property type="protein sequence ID" value="KAG7191773.1"/>
    <property type="molecule type" value="Genomic_DNA"/>
</dbReference>
<dbReference type="RefSeq" id="XP_043047325.1">
    <property type="nucleotide sequence ID" value="XM_043193488.1"/>
</dbReference>